<keyword evidence="2" id="KW-1185">Reference proteome</keyword>
<dbReference type="AlphaFoldDB" id="R4K6V9"/>
<dbReference type="Proteomes" id="UP000013523">
    <property type="component" value="Chromosome"/>
</dbReference>
<dbReference type="PATRIC" id="fig|86416.3.peg.2552"/>
<dbReference type="HOGENOM" id="CLU_1923926_0_0_9"/>
<dbReference type="OrthoDB" id="1944888at2"/>
<evidence type="ECO:0000313" key="1">
    <source>
        <dbReference type="EMBL" id="AGK97426.1"/>
    </source>
</evidence>
<reference evidence="1 2" key="1">
    <citation type="submission" date="2012-01" db="EMBL/GenBank/DDBJ databases">
        <title>Complete sequence of chromosome of Clostridium pasteurianum BC1.</title>
        <authorList>
            <consortium name="US DOE Joint Genome Institute"/>
            <person name="Lucas S."/>
            <person name="Han J."/>
            <person name="Lapidus A."/>
            <person name="Cheng J.-F."/>
            <person name="Goodwin L."/>
            <person name="Pitluck S."/>
            <person name="Peters L."/>
            <person name="Mikhailova N."/>
            <person name="Teshima H."/>
            <person name="Detter J.C."/>
            <person name="Han C."/>
            <person name="Tapia R."/>
            <person name="Land M."/>
            <person name="Hauser L."/>
            <person name="Kyrpides N."/>
            <person name="Ivanova N."/>
            <person name="Pagani I."/>
            <person name="Dunn J."/>
            <person name="Taghavi S."/>
            <person name="Francis A."/>
            <person name="van der Lelie D."/>
            <person name="Woyke T."/>
        </authorList>
    </citation>
    <scope>NUCLEOTIDE SEQUENCE [LARGE SCALE GENOMIC DNA]</scope>
    <source>
        <strain evidence="1 2">BC1</strain>
    </source>
</reference>
<proteinExistence type="predicted"/>
<organism evidence="1 2">
    <name type="scientific">Clostridium pasteurianum BC1</name>
    <dbReference type="NCBI Taxonomy" id="86416"/>
    <lineage>
        <taxon>Bacteria</taxon>
        <taxon>Bacillati</taxon>
        <taxon>Bacillota</taxon>
        <taxon>Clostridia</taxon>
        <taxon>Eubacteriales</taxon>
        <taxon>Clostridiaceae</taxon>
        <taxon>Clostridium</taxon>
    </lineage>
</organism>
<evidence type="ECO:0000313" key="2">
    <source>
        <dbReference type="Proteomes" id="UP000013523"/>
    </source>
</evidence>
<dbReference type="eggNOG" id="ENOG50301X1">
    <property type="taxonomic scope" value="Bacteria"/>
</dbReference>
<protein>
    <submittedName>
        <fullName evidence="1">Uncharacterized protein</fullName>
    </submittedName>
</protein>
<gene>
    <name evidence="1" type="ORF">Clopa_2566</name>
</gene>
<accession>R4K6V9</accession>
<dbReference type="RefSeq" id="WP_015615725.1">
    <property type="nucleotide sequence ID" value="NC_021182.1"/>
</dbReference>
<sequence>MAAIRCKQCIYKNRQGNEEPCVNCNEIIDFKNVKCVTNYFKLADNDDSVDVINKSKERLRERLSIIEPIASKVFSKFTVTDKDNIILSAFIVNRHNEVIFYQLTEKDKELIENRFLLDKSLFKEFKDFYDKNIKEKE</sequence>
<name>R4K6V9_CLOPA</name>
<dbReference type="KEGG" id="cpas:Clopa_2566"/>
<dbReference type="EMBL" id="CP003261">
    <property type="protein sequence ID" value="AGK97426.1"/>
    <property type="molecule type" value="Genomic_DNA"/>
</dbReference>